<keyword evidence="2" id="KW-1185">Reference proteome</keyword>
<evidence type="ECO:0000313" key="1">
    <source>
        <dbReference type="EMBL" id="KAL1529919.1"/>
    </source>
</evidence>
<comment type="caution">
    <text evidence="1">The sequence shown here is derived from an EMBL/GenBank/DDBJ whole genome shotgun (WGS) entry which is preliminary data.</text>
</comment>
<evidence type="ECO:0000313" key="2">
    <source>
        <dbReference type="Proteomes" id="UP001515480"/>
    </source>
</evidence>
<proteinExistence type="predicted"/>
<dbReference type="AlphaFoldDB" id="A0AB34K623"/>
<sequence length="94" mass="10173">MCCSRCLQLLRLASKGGGKHLIWHVSSNWFGRFVSGDVLRSGGADWIPASPLLDRKPLFKQLIDSPSSRERQFGSGLSGSLISELGAVFKGIAI</sequence>
<dbReference type="EMBL" id="JBGBPQ010000001">
    <property type="protein sequence ID" value="KAL1529919.1"/>
    <property type="molecule type" value="Genomic_DNA"/>
</dbReference>
<dbReference type="Proteomes" id="UP001515480">
    <property type="component" value="Unassembled WGS sequence"/>
</dbReference>
<accession>A0AB34K623</accession>
<protein>
    <submittedName>
        <fullName evidence="1">Uncharacterized protein</fullName>
    </submittedName>
</protein>
<name>A0AB34K623_PRYPA</name>
<reference evidence="1 2" key="1">
    <citation type="journal article" date="2024" name="Science">
        <title>Giant polyketide synthase enzymes in the biosynthesis of giant marine polyether toxins.</title>
        <authorList>
            <person name="Fallon T.R."/>
            <person name="Shende V.V."/>
            <person name="Wierzbicki I.H."/>
            <person name="Pendleton A.L."/>
            <person name="Watervoot N.F."/>
            <person name="Auber R.P."/>
            <person name="Gonzalez D.J."/>
            <person name="Wisecaver J.H."/>
            <person name="Moore B.S."/>
        </authorList>
    </citation>
    <scope>NUCLEOTIDE SEQUENCE [LARGE SCALE GENOMIC DNA]</scope>
    <source>
        <strain evidence="1 2">12B1</strain>
    </source>
</reference>
<organism evidence="1 2">
    <name type="scientific">Prymnesium parvum</name>
    <name type="common">Toxic golden alga</name>
    <dbReference type="NCBI Taxonomy" id="97485"/>
    <lineage>
        <taxon>Eukaryota</taxon>
        <taxon>Haptista</taxon>
        <taxon>Haptophyta</taxon>
        <taxon>Prymnesiophyceae</taxon>
        <taxon>Prymnesiales</taxon>
        <taxon>Prymnesiaceae</taxon>
        <taxon>Prymnesium</taxon>
    </lineage>
</organism>
<gene>
    <name evidence="1" type="ORF">AB1Y20_000847</name>
</gene>